<dbReference type="STRING" id="154538.A0A1M2W0G4"/>
<evidence type="ECO:0008006" key="4">
    <source>
        <dbReference type="Google" id="ProtNLM"/>
    </source>
</evidence>
<proteinExistence type="predicted"/>
<evidence type="ECO:0000313" key="2">
    <source>
        <dbReference type="EMBL" id="OJT13338.1"/>
    </source>
</evidence>
<dbReference type="Proteomes" id="UP000184267">
    <property type="component" value="Unassembled WGS sequence"/>
</dbReference>
<keyword evidence="3" id="KW-1185">Reference proteome</keyword>
<dbReference type="PANTHER" id="PTHR28096:SF1">
    <property type="entry name" value="PROTEIN FAF1"/>
    <property type="match status" value="1"/>
</dbReference>
<dbReference type="OMA" id="IQMEVTD"/>
<dbReference type="AlphaFoldDB" id="A0A1M2W0G4"/>
<sequence length="357" mass="38377">MASEDLLKLLEAHGQQFLQSFDSPVVIGKRKDTSEPNSDRKQKKPKKEKVVEESEEEEEWTGFGNNSSSGEESEDGSPSGESDEEDAEGSGPEDDDNGFRYDNQTQSSRRLPDVVVFSEAGASTLIPKKSKSGFMSAKVSKLTEDVAQPQKKKSGTAEEEDDLTNAQNDALLHRLVHTKLLSGSLNPDLDLKPAQRKKALEGRVLEAAGKAKLGKGEAIVRHAERNRAAKHVRDGLQDKQRERHEKKIEEAKQLGNYHPTLKPLYDAEAAELIKPKNNKREKGLRMGVGSFKDGILRLGKNEIGAIEASGRGRGRGRGGKGGGRGRGGGGGRGRDGGGGRGRGGGGRGGGRGRGGKR</sequence>
<gene>
    <name evidence="2" type="ORF">TRAPUB_10104</name>
</gene>
<feature type="region of interest" description="Disordered" evidence="1">
    <location>
        <begin position="303"/>
        <end position="357"/>
    </location>
</feature>
<feature type="compositionally biased region" description="Acidic residues" evidence="1">
    <location>
        <begin position="71"/>
        <end position="96"/>
    </location>
</feature>
<name>A0A1M2W0G4_TRAPU</name>
<feature type="region of interest" description="Disordered" evidence="1">
    <location>
        <begin position="224"/>
        <end position="244"/>
    </location>
</feature>
<accession>A0A1M2W0G4</accession>
<comment type="caution">
    <text evidence="2">The sequence shown here is derived from an EMBL/GenBank/DDBJ whole genome shotgun (WGS) entry which is preliminary data.</text>
</comment>
<evidence type="ECO:0000313" key="3">
    <source>
        <dbReference type="Proteomes" id="UP000184267"/>
    </source>
</evidence>
<organism evidence="2 3">
    <name type="scientific">Trametes pubescens</name>
    <name type="common">White-rot fungus</name>
    <dbReference type="NCBI Taxonomy" id="154538"/>
    <lineage>
        <taxon>Eukaryota</taxon>
        <taxon>Fungi</taxon>
        <taxon>Dikarya</taxon>
        <taxon>Basidiomycota</taxon>
        <taxon>Agaricomycotina</taxon>
        <taxon>Agaricomycetes</taxon>
        <taxon>Polyporales</taxon>
        <taxon>Polyporaceae</taxon>
        <taxon>Trametes</taxon>
    </lineage>
</organism>
<dbReference type="PANTHER" id="PTHR28096">
    <property type="entry name" value="PROTEIN FAF1"/>
    <property type="match status" value="1"/>
</dbReference>
<dbReference type="InterPro" id="IPR053030">
    <property type="entry name" value="Ribosomal_biogenesis_FAF1-like"/>
</dbReference>
<feature type="compositionally biased region" description="Basic and acidic residues" evidence="1">
    <location>
        <begin position="29"/>
        <end position="40"/>
    </location>
</feature>
<feature type="compositionally biased region" description="Gly residues" evidence="1">
    <location>
        <begin position="319"/>
        <end position="331"/>
    </location>
</feature>
<feature type="compositionally biased region" description="Gly residues" evidence="1">
    <location>
        <begin position="338"/>
        <end position="357"/>
    </location>
</feature>
<dbReference type="EMBL" id="MNAD01000413">
    <property type="protein sequence ID" value="OJT13338.1"/>
    <property type="molecule type" value="Genomic_DNA"/>
</dbReference>
<dbReference type="GO" id="GO:0000462">
    <property type="term" value="P:maturation of SSU-rRNA from tricistronic rRNA transcript (SSU-rRNA, 5.8S rRNA, LSU-rRNA)"/>
    <property type="evidence" value="ECO:0007669"/>
    <property type="project" value="TreeGrafter"/>
</dbReference>
<feature type="region of interest" description="Disordered" evidence="1">
    <location>
        <begin position="15"/>
        <end position="165"/>
    </location>
</feature>
<reference evidence="2 3" key="1">
    <citation type="submission" date="2016-10" db="EMBL/GenBank/DDBJ databases">
        <title>Genome sequence of the basidiomycete white-rot fungus Trametes pubescens.</title>
        <authorList>
            <person name="Makela M.R."/>
            <person name="Granchi Z."/>
            <person name="Peng M."/>
            <person name="De Vries R.P."/>
            <person name="Grigoriev I."/>
            <person name="Riley R."/>
            <person name="Hilden K."/>
        </authorList>
    </citation>
    <scope>NUCLEOTIDE SEQUENCE [LARGE SCALE GENOMIC DNA]</scope>
    <source>
        <strain evidence="2 3">FBCC735</strain>
    </source>
</reference>
<dbReference type="GO" id="GO:0005730">
    <property type="term" value="C:nucleolus"/>
    <property type="evidence" value="ECO:0007669"/>
    <property type="project" value="TreeGrafter"/>
</dbReference>
<evidence type="ECO:0000256" key="1">
    <source>
        <dbReference type="SAM" id="MobiDB-lite"/>
    </source>
</evidence>
<protein>
    <recommendedName>
        <fullName evidence="4">Protein FAF1</fullName>
    </recommendedName>
</protein>
<dbReference type="OrthoDB" id="5556956at2759"/>